<keyword evidence="3" id="KW-1185">Reference proteome</keyword>
<sequence>MSSGEGDAPRTEPEEDEGSFEPGAPTPEAATGADRSATAEAIAAPEAVSELNFDEPEVFARSRGLPPPVAPKVPSLDDPSNDLDVPSELPATAPSALIHARSLFEDKHSLGDALSLEAVRKLMAGRRLQTALRQLPTNPTRSPEASLLRLRCLVHLRKYKEAEEEALGLPENFEAELLGAQLPWLRRYERRPSLPVSTGATDAQREEREERENQIQSGKYQTMLRLQALARRPCPEPELMLQLLQVLSNVSLAAGHGRIGAEEIHRSLTDEAGVDKRQLWSLLGRHHLAWGNRGAALDAFAKARDLPGEACFSTMA</sequence>
<gene>
    <name evidence="2" type="ORF">EVOR1521_LOCUS6630</name>
</gene>
<accession>A0AA36HYZ6</accession>
<reference evidence="2" key="1">
    <citation type="submission" date="2023-08" db="EMBL/GenBank/DDBJ databases">
        <authorList>
            <person name="Chen Y."/>
            <person name="Shah S."/>
            <person name="Dougan E. K."/>
            <person name="Thang M."/>
            <person name="Chan C."/>
        </authorList>
    </citation>
    <scope>NUCLEOTIDE SEQUENCE</scope>
</reference>
<comment type="caution">
    <text evidence="2">The sequence shown here is derived from an EMBL/GenBank/DDBJ whole genome shotgun (WGS) entry which is preliminary data.</text>
</comment>
<evidence type="ECO:0000313" key="2">
    <source>
        <dbReference type="EMBL" id="CAJ1377951.1"/>
    </source>
</evidence>
<name>A0AA36HYZ6_9DINO</name>
<dbReference type="AlphaFoldDB" id="A0AA36HYZ6"/>
<dbReference type="Proteomes" id="UP001178507">
    <property type="component" value="Unassembled WGS sequence"/>
</dbReference>
<organism evidence="2 3">
    <name type="scientific">Effrenium voratum</name>
    <dbReference type="NCBI Taxonomy" id="2562239"/>
    <lineage>
        <taxon>Eukaryota</taxon>
        <taxon>Sar</taxon>
        <taxon>Alveolata</taxon>
        <taxon>Dinophyceae</taxon>
        <taxon>Suessiales</taxon>
        <taxon>Symbiodiniaceae</taxon>
        <taxon>Effrenium</taxon>
    </lineage>
</organism>
<evidence type="ECO:0000256" key="1">
    <source>
        <dbReference type="SAM" id="MobiDB-lite"/>
    </source>
</evidence>
<feature type="region of interest" description="Disordered" evidence="1">
    <location>
        <begin position="194"/>
        <end position="216"/>
    </location>
</feature>
<dbReference type="EMBL" id="CAUJNA010000502">
    <property type="protein sequence ID" value="CAJ1377951.1"/>
    <property type="molecule type" value="Genomic_DNA"/>
</dbReference>
<protein>
    <submittedName>
        <fullName evidence="2">Uncharacterized protein</fullName>
    </submittedName>
</protein>
<proteinExistence type="predicted"/>
<evidence type="ECO:0000313" key="3">
    <source>
        <dbReference type="Proteomes" id="UP001178507"/>
    </source>
</evidence>
<feature type="region of interest" description="Disordered" evidence="1">
    <location>
        <begin position="1"/>
        <end position="82"/>
    </location>
</feature>
<feature type="compositionally biased region" description="Low complexity" evidence="1">
    <location>
        <begin position="21"/>
        <end position="50"/>
    </location>
</feature>
<feature type="compositionally biased region" description="Basic and acidic residues" evidence="1">
    <location>
        <begin position="203"/>
        <end position="213"/>
    </location>
</feature>